<organism evidence="2 3">
    <name type="scientific">Chitinophaga parva</name>
    <dbReference type="NCBI Taxonomy" id="2169414"/>
    <lineage>
        <taxon>Bacteria</taxon>
        <taxon>Pseudomonadati</taxon>
        <taxon>Bacteroidota</taxon>
        <taxon>Chitinophagia</taxon>
        <taxon>Chitinophagales</taxon>
        <taxon>Chitinophagaceae</taxon>
        <taxon>Chitinophaga</taxon>
    </lineage>
</organism>
<dbReference type="InterPro" id="IPR008969">
    <property type="entry name" value="CarboxyPept-like_regulatory"/>
</dbReference>
<name>A0A2T7BMG6_9BACT</name>
<comment type="caution">
    <text evidence="2">The sequence shown here is derived from an EMBL/GenBank/DDBJ whole genome shotgun (WGS) entry which is preliminary data.</text>
</comment>
<evidence type="ECO:0000313" key="2">
    <source>
        <dbReference type="EMBL" id="PUZ28846.1"/>
    </source>
</evidence>
<accession>A0A2T7BMG6</accession>
<dbReference type="Pfam" id="PF13715">
    <property type="entry name" value="CarbopepD_reg_2"/>
    <property type="match status" value="1"/>
</dbReference>
<evidence type="ECO:0008006" key="4">
    <source>
        <dbReference type="Google" id="ProtNLM"/>
    </source>
</evidence>
<reference evidence="2 3" key="1">
    <citation type="submission" date="2018-04" db="EMBL/GenBank/DDBJ databases">
        <title>Chitinophaga fuyangensis sp. nov., isolated from soil in a chemical factory.</title>
        <authorList>
            <person name="Chen K."/>
        </authorList>
    </citation>
    <scope>NUCLEOTIDE SEQUENCE [LARGE SCALE GENOMIC DNA]</scope>
    <source>
        <strain evidence="2 3">LY-1</strain>
    </source>
</reference>
<keyword evidence="3" id="KW-1185">Reference proteome</keyword>
<sequence length="250" mass="28557">MSMSRLFFYIVALIFVSLAGTQVAHAQIRVSGMVADMEAKTGLPAVTIQNLRTKEGTLSSENGRFFIQGEPGDTLVFTMLGYAAQHEVIPAAGSMIIYMNRRIYDLNQATVRSRNYHQDSIANRQEYGKYFNYHKPGAMDVLKTLPSSPITALSYLVPSKARKQKEHFQNTLVTFEQEKFVDYRYNPDLVARMTKLEPPELDSFMQKYHPTYDFLKTATDYDLLLYIKQSFEQYKRNEAQAPKDSTAGVQ</sequence>
<feature type="chain" id="PRO_5015694153" description="Carboxypeptidase-like regulatory domain-containing protein" evidence="1">
    <location>
        <begin position="27"/>
        <end position="250"/>
    </location>
</feature>
<dbReference type="OrthoDB" id="714262at2"/>
<evidence type="ECO:0000256" key="1">
    <source>
        <dbReference type="SAM" id="SignalP"/>
    </source>
</evidence>
<protein>
    <recommendedName>
        <fullName evidence="4">Carboxypeptidase-like regulatory domain-containing protein</fullName>
    </recommendedName>
</protein>
<proteinExistence type="predicted"/>
<dbReference type="SUPFAM" id="SSF49464">
    <property type="entry name" value="Carboxypeptidase regulatory domain-like"/>
    <property type="match status" value="1"/>
</dbReference>
<keyword evidence="1" id="KW-0732">Signal</keyword>
<evidence type="ECO:0000313" key="3">
    <source>
        <dbReference type="Proteomes" id="UP000244450"/>
    </source>
</evidence>
<dbReference type="EMBL" id="QCYK01000001">
    <property type="protein sequence ID" value="PUZ28846.1"/>
    <property type="molecule type" value="Genomic_DNA"/>
</dbReference>
<gene>
    <name evidence="2" type="ORF">DCC81_05025</name>
</gene>
<feature type="signal peptide" evidence="1">
    <location>
        <begin position="1"/>
        <end position="26"/>
    </location>
</feature>
<dbReference type="AlphaFoldDB" id="A0A2T7BMG6"/>
<dbReference type="Proteomes" id="UP000244450">
    <property type="component" value="Unassembled WGS sequence"/>
</dbReference>